<dbReference type="Gene3D" id="1.20.5.340">
    <property type="match status" value="1"/>
</dbReference>
<sequence length="154" mass="16946">MDQQVPIGQLIQIGLAGGGILVTVLAAAVWQILRQATGRFAQDAAELKDHLRGHAAEEQQLLERLSNEHIDTRKRVGTLHERIEGVNTEVKAIQSRLEQTPGTRDVHALAIQVTTLGGNIQAVGSKIDGLEQLMRRFEGQLGRHEEALLIERRG</sequence>
<feature type="transmembrane region" description="Helical" evidence="2">
    <location>
        <begin position="12"/>
        <end position="33"/>
    </location>
</feature>
<evidence type="ECO:0000313" key="4">
    <source>
        <dbReference type="Proteomes" id="UP000326641"/>
    </source>
</evidence>
<accession>A0A564WHE8</accession>
<comment type="caution">
    <text evidence="3">The sequence shown here is derived from an EMBL/GenBank/DDBJ whole genome shotgun (WGS) entry which is preliminary data.</text>
</comment>
<dbReference type="AlphaFoldDB" id="A0A564WHE8"/>
<dbReference type="Pfam" id="PF10805">
    <property type="entry name" value="DUF2730"/>
    <property type="match status" value="1"/>
</dbReference>
<keyword evidence="4" id="KW-1185">Reference proteome</keyword>
<proteinExistence type="predicted"/>
<dbReference type="InterPro" id="IPR020269">
    <property type="entry name" value="Phage_Mu_Releasin"/>
</dbReference>
<keyword evidence="2" id="KW-0812">Transmembrane</keyword>
<dbReference type="Proteomes" id="UP000326641">
    <property type="component" value="Unassembled WGS sequence"/>
</dbReference>
<evidence type="ECO:0000256" key="1">
    <source>
        <dbReference type="SAM" id="Coils"/>
    </source>
</evidence>
<keyword evidence="1" id="KW-0175">Coiled coil</keyword>
<organism evidence="3 4">
    <name type="scientific">Candidatus Defluviicoccus seviourii</name>
    <dbReference type="NCBI Taxonomy" id="2565273"/>
    <lineage>
        <taxon>Bacteria</taxon>
        <taxon>Pseudomonadati</taxon>
        <taxon>Pseudomonadota</taxon>
        <taxon>Alphaproteobacteria</taxon>
        <taxon>Rhodospirillales</taxon>
        <taxon>Rhodospirillaceae</taxon>
        <taxon>Defluviicoccus</taxon>
    </lineage>
</organism>
<dbReference type="EMBL" id="UXAT02000053">
    <property type="protein sequence ID" value="VUX47872.1"/>
    <property type="molecule type" value="Genomic_DNA"/>
</dbReference>
<keyword evidence="2" id="KW-1133">Transmembrane helix</keyword>
<feature type="coiled-coil region" evidence="1">
    <location>
        <begin position="48"/>
        <end position="75"/>
    </location>
</feature>
<reference evidence="3" key="1">
    <citation type="submission" date="2018-11" db="EMBL/GenBank/DDBJ databases">
        <authorList>
            <person name="Onetto C."/>
        </authorList>
    </citation>
    <scope>NUCLEOTIDE SEQUENCE [LARGE SCALE GENOMIC DNA]</scope>
</reference>
<keyword evidence="2" id="KW-0472">Membrane</keyword>
<evidence type="ECO:0000313" key="3">
    <source>
        <dbReference type="EMBL" id="VUX47872.1"/>
    </source>
</evidence>
<evidence type="ECO:0000256" key="2">
    <source>
        <dbReference type="SAM" id="Phobius"/>
    </source>
</evidence>
<gene>
    <name evidence="3" type="ORF">DF3PA_80032</name>
</gene>
<protein>
    <submittedName>
        <fullName evidence="3">Uncharacterized protein</fullName>
    </submittedName>
</protein>
<name>A0A564WHE8_9PROT</name>